<proteinExistence type="predicted"/>
<dbReference type="AlphaFoldDB" id="A0A5J4T2Y7"/>
<gene>
    <name evidence="1" type="ORF">EZS28_051677</name>
</gene>
<evidence type="ECO:0000313" key="1">
    <source>
        <dbReference type="EMBL" id="KAA6352796.1"/>
    </source>
</evidence>
<dbReference type="EMBL" id="SNRW01039300">
    <property type="protein sequence ID" value="KAA6352796.1"/>
    <property type="molecule type" value="Genomic_DNA"/>
</dbReference>
<evidence type="ECO:0000313" key="2">
    <source>
        <dbReference type="Proteomes" id="UP000324800"/>
    </source>
</evidence>
<comment type="caution">
    <text evidence="1">The sequence shown here is derived from an EMBL/GenBank/DDBJ whole genome shotgun (WGS) entry which is preliminary data.</text>
</comment>
<feature type="non-terminal residue" evidence="1">
    <location>
        <position position="30"/>
    </location>
</feature>
<dbReference type="Proteomes" id="UP000324800">
    <property type="component" value="Unassembled WGS sequence"/>
</dbReference>
<accession>A0A5J4T2Y7</accession>
<protein>
    <submittedName>
        <fullName evidence="1">Uncharacterized protein</fullName>
    </submittedName>
</protein>
<organism evidence="1 2">
    <name type="scientific">Streblomastix strix</name>
    <dbReference type="NCBI Taxonomy" id="222440"/>
    <lineage>
        <taxon>Eukaryota</taxon>
        <taxon>Metamonada</taxon>
        <taxon>Preaxostyla</taxon>
        <taxon>Oxymonadida</taxon>
        <taxon>Streblomastigidae</taxon>
        <taxon>Streblomastix</taxon>
    </lineage>
</organism>
<reference evidence="1 2" key="1">
    <citation type="submission" date="2019-03" db="EMBL/GenBank/DDBJ databases">
        <title>Single cell metagenomics reveals metabolic interactions within the superorganism composed of flagellate Streblomastix strix and complex community of Bacteroidetes bacteria on its surface.</title>
        <authorList>
            <person name="Treitli S.C."/>
            <person name="Kolisko M."/>
            <person name="Husnik F."/>
            <person name="Keeling P."/>
            <person name="Hampl V."/>
        </authorList>
    </citation>
    <scope>NUCLEOTIDE SEQUENCE [LARGE SCALE GENOMIC DNA]</scope>
    <source>
        <strain evidence="1">ST1C</strain>
    </source>
</reference>
<sequence>MLLREFTQNDLEPLGIDVFQVTQSESESEQ</sequence>
<name>A0A5J4T2Y7_9EUKA</name>